<dbReference type="PROSITE" id="PS50801">
    <property type="entry name" value="STAS"/>
    <property type="match status" value="1"/>
</dbReference>
<evidence type="ECO:0000256" key="2">
    <source>
        <dbReference type="RuleBase" id="RU003749"/>
    </source>
</evidence>
<dbReference type="AlphaFoldDB" id="A0A5B8U9K3"/>
<dbReference type="NCBIfam" id="TIGR00377">
    <property type="entry name" value="ant_ant_sig"/>
    <property type="match status" value="1"/>
</dbReference>
<reference evidence="4 5" key="1">
    <citation type="journal article" date="2018" name="J. Microbiol.">
        <title>Baekduia soli gen. nov., sp. nov., a novel bacterium isolated from the soil of Baekdu Mountain and proposal of a novel family name, Baekduiaceae fam. nov.</title>
        <authorList>
            <person name="An D.S."/>
            <person name="Siddiqi M.Z."/>
            <person name="Kim K.H."/>
            <person name="Yu H.S."/>
            <person name="Im W.T."/>
        </authorList>
    </citation>
    <scope>NUCLEOTIDE SEQUENCE [LARGE SCALE GENOMIC DNA]</scope>
    <source>
        <strain evidence="4 5">BR7-21</strain>
    </source>
</reference>
<dbReference type="InterPro" id="IPR002645">
    <property type="entry name" value="STAS_dom"/>
</dbReference>
<dbReference type="InterPro" id="IPR036513">
    <property type="entry name" value="STAS_dom_sf"/>
</dbReference>
<evidence type="ECO:0000313" key="5">
    <source>
        <dbReference type="Proteomes" id="UP000321805"/>
    </source>
</evidence>
<dbReference type="Proteomes" id="UP000321805">
    <property type="component" value="Chromosome"/>
</dbReference>
<keyword evidence="5" id="KW-1185">Reference proteome</keyword>
<dbReference type="OrthoDB" id="3577449at2"/>
<dbReference type="PANTHER" id="PTHR33495">
    <property type="entry name" value="ANTI-SIGMA FACTOR ANTAGONIST TM_1081-RELATED-RELATED"/>
    <property type="match status" value="1"/>
</dbReference>
<dbReference type="KEGG" id="bsol:FSW04_21285"/>
<dbReference type="SUPFAM" id="SSF52091">
    <property type="entry name" value="SpoIIaa-like"/>
    <property type="match status" value="1"/>
</dbReference>
<dbReference type="InterPro" id="IPR058548">
    <property type="entry name" value="MlaB-like_STAS"/>
</dbReference>
<evidence type="ECO:0000259" key="3">
    <source>
        <dbReference type="PROSITE" id="PS50801"/>
    </source>
</evidence>
<dbReference type="Pfam" id="PF13466">
    <property type="entry name" value="STAS_2"/>
    <property type="match status" value="1"/>
</dbReference>
<sequence>MPPVSRPPASEPFRIDARPRAGGATVLAVAGEVDLVSAPELAAAIAAAGGGPVVVDLSEVVFMDSSGLNVILQATRSARAEGWSFAVAPQLSEPVARLFELTAMDGYLPFDGRA</sequence>
<protein>
    <recommendedName>
        <fullName evidence="2">Anti-sigma factor antagonist</fullName>
    </recommendedName>
</protein>
<name>A0A5B8U9K3_9ACTN</name>
<accession>A0A5B8U9K3</accession>
<dbReference type="CDD" id="cd07043">
    <property type="entry name" value="STAS_anti-anti-sigma_factors"/>
    <property type="match status" value="1"/>
</dbReference>
<gene>
    <name evidence="4" type="ORF">FSW04_21285</name>
</gene>
<dbReference type="Gene3D" id="3.30.750.24">
    <property type="entry name" value="STAS domain"/>
    <property type="match status" value="1"/>
</dbReference>
<evidence type="ECO:0000313" key="4">
    <source>
        <dbReference type="EMBL" id="QEC49849.1"/>
    </source>
</evidence>
<dbReference type="GO" id="GO:0043856">
    <property type="term" value="F:anti-sigma factor antagonist activity"/>
    <property type="evidence" value="ECO:0007669"/>
    <property type="project" value="InterPro"/>
</dbReference>
<proteinExistence type="inferred from homology"/>
<dbReference type="PANTHER" id="PTHR33495:SF2">
    <property type="entry name" value="ANTI-SIGMA FACTOR ANTAGONIST TM_1081-RELATED"/>
    <property type="match status" value="1"/>
</dbReference>
<dbReference type="EMBL" id="CP042430">
    <property type="protein sequence ID" value="QEC49849.1"/>
    <property type="molecule type" value="Genomic_DNA"/>
</dbReference>
<comment type="similarity">
    <text evidence="1 2">Belongs to the anti-sigma-factor antagonist family.</text>
</comment>
<evidence type="ECO:0000256" key="1">
    <source>
        <dbReference type="ARBA" id="ARBA00009013"/>
    </source>
</evidence>
<feature type="domain" description="STAS" evidence="3">
    <location>
        <begin position="23"/>
        <end position="114"/>
    </location>
</feature>
<dbReference type="InterPro" id="IPR003658">
    <property type="entry name" value="Anti-sigma_ant"/>
</dbReference>
<organism evidence="4 5">
    <name type="scientific">Baekduia soli</name>
    <dbReference type="NCBI Taxonomy" id="496014"/>
    <lineage>
        <taxon>Bacteria</taxon>
        <taxon>Bacillati</taxon>
        <taxon>Actinomycetota</taxon>
        <taxon>Thermoleophilia</taxon>
        <taxon>Solirubrobacterales</taxon>
        <taxon>Baekduiaceae</taxon>
        <taxon>Baekduia</taxon>
    </lineage>
</organism>